<evidence type="ECO:0000313" key="1">
    <source>
        <dbReference type="EMBL" id="AFZ10503.1"/>
    </source>
</evidence>
<keyword evidence="1" id="KW-0614">Plasmid</keyword>
<protein>
    <submittedName>
        <fullName evidence="1">Uncharacterized protein</fullName>
    </submittedName>
</protein>
<name>K9VQZ1_9CYAN</name>
<sequence>MMMNQLEQKTFKELKTIAHQLNAKPTGSLKQRQTWEAAIINQAQKMEPLRSTR</sequence>
<dbReference type="HOGENOM" id="CLU_3064195_0_0_3"/>
<dbReference type="AlphaFoldDB" id="K9VQZ1"/>
<dbReference type="Proteomes" id="UP000010478">
    <property type="component" value="Plasmid pOSC7112.01"/>
</dbReference>
<evidence type="ECO:0000313" key="2">
    <source>
        <dbReference type="Proteomes" id="UP000010478"/>
    </source>
</evidence>
<dbReference type="RefSeq" id="WP_015211676.1">
    <property type="nucleotide sequence ID" value="NC_019763.1"/>
</dbReference>
<dbReference type="KEGG" id="oni:Osc7112_6343"/>
<keyword evidence="2" id="KW-1185">Reference proteome</keyword>
<geneLocation type="plasmid" evidence="1 2">
    <name>pOSC7112.01</name>
</geneLocation>
<dbReference type="EMBL" id="CP003615">
    <property type="protein sequence ID" value="AFZ10503.1"/>
    <property type="molecule type" value="Genomic_DNA"/>
</dbReference>
<gene>
    <name evidence="1" type="ORF">Osc7112_6343</name>
</gene>
<accession>K9VQZ1</accession>
<reference evidence="1 2" key="1">
    <citation type="submission" date="2012-05" db="EMBL/GenBank/DDBJ databases">
        <title>Finished plasmid 1 of genome of Oscillatoria sp. PCC 7112.</title>
        <authorList>
            <consortium name="US DOE Joint Genome Institute"/>
            <person name="Gugger M."/>
            <person name="Coursin T."/>
            <person name="Rippka R."/>
            <person name="Tandeau De Marsac N."/>
            <person name="Huntemann M."/>
            <person name="Wei C.-L."/>
            <person name="Han J."/>
            <person name="Detter J.C."/>
            <person name="Han C."/>
            <person name="Tapia R."/>
            <person name="Davenport K."/>
            <person name="Daligault H."/>
            <person name="Erkkila T."/>
            <person name="Gu W."/>
            <person name="Munk A.C.C."/>
            <person name="Teshima H."/>
            <person name="Xu Y."/>
            <person name="Chain P."/>
            <person name="Chen A."/>
            <person name="Krypides N."/>
            <person name="Mavromatis K."/>
            <person name="Markowitz V."/>
            <person name="Szeto E."/>
            <person name="Ivanova N."/>
            <person name="Mikhailova N."/>
            <person name="Ovchinnikova G."/>
            <person name="Pagani I."/>
            <person name="Pati A."/>
            <person name="Goodwin L."/>
            <person name="Peters L."/>
            <person name="Pitluck S."/>
            <person name="Woyke T."/>
            <person name="Kerfeld C."/>
        </authorList>
    </citation>
    <scope>NUCLEOTIDE SEQUENCE [LARGE SCALE GENOMIC DNA]</scope>
    <source>
        <strain evidence="1 2">PCC 7112</strain>
        <plasmid evidence="1 2">pOSC7112.01</plasmid>
    </source>
</reference>
<organism evidence="1 2">
    <name type="scientific">Phormidium nigroviride PCC 7112</name>
    <dbReference type="NCBI Taxonomy" id="179408"/>
    <lineage>
        <taxon>Bacteria</taxon>
        <taxon>Bacillati</taxon>
        <taxon>Cyanobacteriota</taxon>
        <taxon>Cyanophyceae</taxon>
        <taxon>Oscillatoriophycideae</taxon>
        <taxon>Oscillatoriales</taxon>
        <taxon>Oscillatoriaceae</taxon>
        <taxon>Phormidium</taxon>
    </lineage>
</organism>
<proteinExistence type="predicted"/>